<evidence type="ECO:0000313" key="2">
    <source>
        <dbReference type="Proteomes" id="UP001592582"/>
    </source>
</evidence>
<dbReference type="GO" id="GO:0003677">
    <property type="term" value="F:DNA binding"/>
    <property type="evidence" value="ECO:0007669"/>
    <property type="project" value="UniProtKB-KW"/>
</dbReference>
<sequence length="378" mass="41454">MEKLPTEKLSARALNRATLARQMLLARERRGVLETVEFLGGLQAQVPNASYTGLWTRLVDFDPEQLSALMTDRSVVRISAMRGTIHLLSADDALSFRPLCQVVNDRGPFGKGAYRKALAGIEQADLVAAARKLLEAEPLTNGRLGAALQQAFPGYDGSTLAWAVRDSPLALVQVPPRGLWGRSGAPTSTTAEHWLGRPLDPAPSVDRMVLRYLAAFGPATVRDAQAWSGLTRLAEVFERLRPQLRTFLDAGSGRELFDLPDAPRPAEDTPAPVRFLPDYDNVVLGYADRGRIITPEDQVRLGQLNRYLAAFLVDGRVRGAWSVAPAGPVPEVVVSGFTELSAEEEQAVREEAEKLLRFHRPDLTEWTVTVRMRADTGG</sequence>
<gene>
    <name evidence="1" type="ORF">ACEZDG_29160</name>
</gene>
<dbReference type="EMBL" id="JBHEZX010000016">
    <property type="protein sequence ID" value="MFC1413342.1"/>
    <property type="molecule type" value="Genomic_DNA"/>
</dbReference>
<comment type="caution">
    <text evidence="1">The sequence shown here is derived from an EMBL/GenBank/DDBJ whole genome shotgun (WGS) entry which is preliminary data.</text>
</comment>
<dbReference type="Pfam" id="PF06224">
    <property type="entry name" value="AlkZ-like"/>
    <property type="match status" value="1"/>
</dbReference>
<name>A0ABV6VHW7_9ACTN</name>
<dbReference type="PANTHER" id="PTHR38479:SF2">
    <property type="entry name" value="WINGED HELIX DNA-BINDING DOMAIN-CONTAINING PROTEIN"/>
    <property type="match status" value="1"/>
</dbReference>
<dbReference type="PANTHER" id="PTHR38479">
    <property type="entry name" value="LMO0824 PROTEIN"/>
    <property type="match status" value="1"/>
</dbReference>
<dbReference type="RefSeq" id="WP_380515046.1">
    <property type="nucleotide sequence ID" value="NZ_JBHEZX010000016.1"/>
</dbReference>
<reference evidence="1 2" key="1">
    <citation type="submission" date="2024-09" db="EMBL/GenBank/DDBJ databases">
        <authorList>
            <person name="Lee S.D."/>
        </authorList>
    </citation>
    <scope>NUCLEOTIDE SEQUENCE [LARGE SCALE GENOMIC DNA]</scope>
    <source>
        <strain evidence="1 2">N1-1</strain>
    </source>
</reference>
<accession>A0ABV6VHW7</accession>
<keyword evidence="2" id="KW-1185">Reference proteome</keyword>
<dbReference type="Proteomes" id="UP001592582">
    <property type="component" value="Unassembled WGS sequence"/>
</dbReference>
<protein>
    <submittedName>
        <fullName evidence="1">Winged helix DNA-binding domain-containing protein</fullName>
    </submittedName>
</protein>
<evidence type="ECO:0000313" key="1">
    <source>
        <dbReference type="EMBL" id="MFC1413342.1"/>
    </source>
</evidence>
<organism evidence="1 2">
    <name type="scientific">Streptacidiphilus alkalitolerans</name>
    <dbReference type="NCBI Taxonomy" id="3342712"/>
    <lineage>
        <taxon>Bacteria</taxon>
        <taxon>Bacillati</taxon>
        <taxon>Actinomycetota</taxon>
        <taxon>Actinomycetes</taxon>
        <taxon>Kitasatosporales</taxon>
        <taxon>Streptomycetaceae</taxon>
        <taxon>Streptacidiphilus</taxon>
    </lineage>
</organism>
<keyword evidence="1" id="KW-0238">DNA-binding</keyword>
<dbReference type="InterPro" id="IPR009351">
    <property type="entry name" value="AlkZ-like"/>
</dbReference>
<proteinExistence type="predicted"/>